<name>W6R7P6_ECTO5</name>
<dbReference type="HOGENOM" id="CLU_2331489_0_0_6"/>
<dbReference type="EMBL" id="HG916826">
    <property type="protein sequence ID" value="CDM42411.1"/>
    <property type="molecule type" value="Genomic_DNA"/>
</dbReference>
<dbReference type="OrthoDB" id="6912095at2"/>
<organism evidence="2 3">
    <name type="scientific">Ectopseudomonas oleovorans (strain CECT 5344)</name>
    <name type="common">Pseudomonas pseudoalcaligenes</name>
    <dbReference type="NCBI Taxonomy" id="1182590"/>
    <lineage>
        <taxon>Bacteria</taxon>
        <taxon>Pseudomonadati</taxon>
        <taxon>Pseudomonadota</taxon>
        <taxon>Gammaproteobacteria</taxon>
        <taxon>Pseudomonadales</taxon>
        <taxon>Pseudomonadaceae</taxon>
        <taxon>Ectopseudomonas</taxon>
    </lineage>
</organism>
<evidence type="ECO:0000313" key="2">
    <source>
        <dbReference type="EMBL" id="CDM42411.1"/>
    </source>
</evidence>
<dbReference type="eggNOG" id="ENOG502ZD1T">
    <property type="taxonomic scope" value="Bacteria"/>
</dbReference>
<evidence type="ECO:0000256" key="1">
    <source>
        <dbReference type="SAM" id="MobiDB-lite"/>
    </source>
</evidence>
<sequence>MTEESQIERKRRQARERKTAQRKRDRERRTLVGAHEFRMDMYQGTTEALERICAAGQFEEGVEAITLLLHNVAELAERDQSRFKELIKMRCHA</sequence>
<dbReference type="Proteomes" id="UP000032841">
    <property type="component" value="Chromosome"/>
</dbReference>
<evidence type="ECO:0000313" key="3">
    <source>
        <dbReference type="Proteomes" id="UP000032841"/>
    </source>
</evidence>
<reference evidence="2 3" key="1">
    <citation type="submission" date="2013-11" db="EMBL/GenBank/DDBJ databases">
        <title>Complete genome sequence of the cyanide-degrading bacterium Pseudomonas pseudoalcaligenes CECT 5344.</title>
        <authorList>
            <person name="Wibberg D."/>
            <person name="Puehler A."/>
            <person name="Schlueter A."/>
        </authorList>
    </citation>
    <scope>NUCLEOTIDE SEQUENCE [LARGE SCALE GENOMIC DNA]</scope>
    <source>
        <strain evidence="3">CECT 5344</strain>
    </source>
</reference>
<proteinExistence type="predicted"/>
<accession>W6R7P6</accession>
<dbReference type="KEGG" id="ppse:BN5_3869"/>
<feature type="region of interest" description="Disordered" evidence="1">
    <location>
        <begin position="1"/>
        <end position="29"/>
    </location>
</feature>
<dbReference type="RefSeq" id="WP_003463697.1">
    <property type="nucleotide sequence ID" value="NZ_HG916826.1"/>
</dbReference>
<feature type="compositionally biased region" description="Basic and acidic residues" evidence="1">
    <location>
        <begin position="16"/>
        <end position="29"/>
    </location>
</feature>
<gene>
    <name evidence="2" type="ORF">BN5_3869</name>
</gene>
<dbReference type="AlphaFoldDB" id="W6R7P6"/>
<protein>
    <submittedName>
        <fullName evidence="2">Uncharacterized protein</fullName>
    </submittedName>
</protein>